<evidence type="ECO:0000256" key="1">
    <source>
        <dbReference type="SAM" id="Phobius"/>
    </source>
</evidence>
<dbReference type="AlphaFoldDB" id="A0ABD0J766"/>
<evidence type="ECO:0000313" key="2">
    <source>
        <dbReference type="EMBL" id="KAK7463987.1"/>
    </source>
</evidence>
<sequence>MIIFLADTGDPLGQTSIALPPVLALSAAVVLILNLMHLSLPPHTDRAAVVWCAHLSISRWFEEETAKGERAWERSPSVEEAKINYWRWLSSVLQIKKNSNYPSHF</sequence>
<evidence type="ECO:0000313" key="3">
    <source>
        <dbReference type="Proteomes" id="UP001519460"/>
    </source>
</evidence>
<reference evidence="2 3" key="1">
    <citation type="journal article" date="2023" name="Sci. Data">
        <title>Genome assembly of the Korean intertidal mud-creeper Batillaria attramentaria.</title>
        <authorList>
            <person name="Patra A.K."/>
            <person name="Ho P.T."/>
            <person name="Jun S."/>
            <person name="Lee S.J."/>
            <person name="Kim Y."/>
            <person name="Won Y.J."/>
        </authorList>
    </citation>
    <scope>NUCLEOTIDE SEQUENCE [LARGE SCALE GENOMIC DNA]</scope>
    <source>
        <strain evidence="2">Wonlab-2016</strain>
    </source>
</reference>
<feature type="transmembrane region" description="Helical" evidence="1">
    <location>
        <begin position="17"/>
        <end position="36"/>
    </location>
</feature>
<proteinExistence type="predicted"/>
<dbReference type="EMBL" id="JACVVK020000594">
    <property type="protein sequence ID" value="KAK7463987.1"/>
    <property type="molecule type" value="Genomic_DNA"/>
</dbReference>
<keyword evidence="3" id="KW-1185">Reference proteome</keyword>
<accession>A0ABD0J766</accession>
<keyword evidence="1" id="KW-0812">Transmembrane</keyword>
<comment type="caution">
    <text evidence="2">The sequence shown here is derived from an EMBL/GenBank/DDBJ whole genome shotgun (WGS) entry which is preliminary data.</text>
</comment>
<keyword evidence="1" id="KW-1133">Transmembrane helix</keyword>
<gene>
    <name evidence="2" type="ORF">BaRGS_00038027</name>
</gene>
<name>A0ABD0J766_9CAEN</name>
<dbReference type="Proteomes" id="UP001519460">
    <property type="component" value="Unassembled WGS sequence"/>
</dbReference>
<protein>
    <submittedName>
        <fullName evidence="2">Uncharacterized protein</fullName>
    </submittedName>
</protein>
<organism evidence="2 3">
    <name type="scientific">Batillaria attramentaria</name>
    <dbReference type="NCBI Taxonomy" id="370345"/>
    <lineage>
        <taxon>Eukaryota</taxon>
        <taxon>Metazoa</taxon>
        <taxon>Spiralia</taxon>
        <taxon>Lophotrochozoa</taxon>
        <taxon>Mollusca</taxon>
        <taxon>Gastropoda</taxon>
        <taxon>Caenogastropoda</taxon>
        <taxon>Sorbeoconcha</taxon>
        <taxon>Cerithioidea</taxon>
        <taxon>Batillariidae</taxon>
        <taxon>Batillaria</taxon>
    </lineage>
</organism>
<keyword evidence="1" id="KW-0472">Membrane</keyword>